<dbReference type="Gene3D" id="1.25.40.10">
    <property type="entry name" value="Tetratricopeptide repeat domain"/>
    <property type="match status" value="1"/>
</dbReference>
<dbReference type="GO" id="GO:0030008">
    <property type="term" value="C:TRAPP complex"/>
    <property type="evidence" value="ECO:0007669"/>
    <property type="project" value="TreeGrafter"/>
</dbReference>
<keyword evidence="3" id="KW-1185">Reference proteome</keyword>
<dbReference type="RefSeq" id="XP_047764123.1">
    <property type="nucleotide sequence ID" value="XM_047909674.1"/>
</dbReference>
<dbReference type="PANTHER" id="PTHR21581">
    <property type="entry name" value="D-ALANYL-D-ALANINE CARBOXYPEPTIDASE"/>
    <property type="match status" value="1"/>
</dbReference>
<protein>
    <recommendedName>
        <fullName evidence="4">Trafficking protein particle complex subunit 12</fullName>
    </recommendedName>
</protein>
<dbReference type="EMBL" id="CP090169">
    <property type="protein sequence ID" value="UJO19757.1"/>
    <property type="molecule type" value="Genomic_DNA"/>
</dbReference>
<sequence length="433" mass="47542">MATPRSPPGSIRRHGRNISHPIPRRTTVGPLEEAADDPLAEATPAPPVASKESEDALVPPVEQLRDSTPQPPNVKAPQQKRPALNLGFLQNGDLYHQLFVNDVPKAFLESPSQPSLEASLSELLQGGHFRRAAEKALRDLLAHHGSDSLLILHLLYTRLACLVLISRPDLAAQEALPLLDMMARNPPGVQVIVQIMPWELRLLLVRLQSIGAADGGRRGIMALYALSAEARANLRDARTNGDNDNTAIWTNRLQDLGLRVCDALVEMGELETATRHLDTLADIDPDNLAYRKALLKVRVGDVSGARRCAEQMHDAGRKKGLEALFEVADGNYSSAIRGWQMLAEEHAGHESFTQNAAVSLLYTGRITSAQDVLEDLSARLPMFPTLLFNLSTVYELCTERAIDRKTALVQRAAEQEPGPDSGGWERSTFEFKL</sequence>
<reference evidence="2" key="1">
    <citation type="submission" date="2021-12" db="EMBL/GenBank/DDBJ databases">
        <authorList>
            <person name="Zaccaron A."/>
            <person name="Stergiopoulos I."/>
        </authorList>
    </citation>
    <scope>NUCLEOTIDE SEQUENCE</scope>
    <source>
        <strain evidence="2">Race5_Kim</strain>
    </source>
</reference>
<dbReference type="InterPro" id="IPR011990">
    <property type="entry name" value="TPR-like_helical_dom_sf"/>
</dbReference>
<gene>
    <name evidence="2" type="ORF">CLAFUR5_10526</name>
</gene>
<dbReference type="GO" id="GO:0005794">
    <property type="term" value="C:Golgi apparatus"/>
    <property type="evidence" value="ECO:0007669"/>
    <property type="project" value="TreeGrafter"/>
</dbReference>
<name>A0A9Q8PCA2_PASFU</name>
<reference evidence="2" key="2">
    <citation type="journal article" date="2022" name="Microb. Genom.">
        <title>A chromosome-scale genome assembly of the tomato pathogen Cladosporium fulvum reveals a compartmentalized genome architecture and the presence of a dispensable chromosome.</title>
        <authorList>
            <person name="Zaccaron A.Z."/>
            <person name="Chen L.H."/>
            <person name="Samaras A."/>
            <person name="Stergiopoulos I."/>
        </authorList>
    </citation>
    <scope>NUCLEOTIDE SEQUENCE</scope>
    <source>
        <strain evidence="2">Race5_Kim</strain>
    </source>
</reference>
<dbReference type="KEGG" id="ffu:CLAFUR5_10526"/>
<dbReference type="GeneID" id="71990404"/>
<evidence type="ECO:0000313" key="2">
    <source>
        <dbReference type="EMBL" id="UJO19757.1"/>
    </source>
</evidence>
<dbReference type="Proteomes" id="UP000756132">
    <property type="component" value="Chromosome 7"/>
</dbReference>
<feature type="region of interest" description="Disordered" evidence="1">
    <location>
        <begin position="412"/>
        <end position="433"/>
    </location>
</feature>
<evidence type="ECO:0000313" key="3">
    <source>
        <dbReference type="Proteomes" id="UP000756132"/>
    </source>
</evidence>
<accession>A0A9Q8PCA2</accession>
<evidence type="ECO:0000256" key="1">
    <source>
        <dbReference type="SAM" id="MobiDB-lite"/>
    </source>
</evidence>
<dbReference type="PANTHER" id="PTHR21581:SF6">
    <property type="entry name" value="TRAFFICKING PROTEIN PARTICLE COMPLEX SUBUNIT 12"/>
    <property type="match status" value="1"/>
</dbReference>
<evidence type="ECO:0008006" key="4">
    <source>
        <dbReference type="Google" id="ProtNLM"/>
    </source>
</evidence>
<dbReference type="SUPFAM" id="SSF48452">
    <property type="entry name" value="TPR-like"/>
    <property type="match status" value="1"/>
</dbReference>
<proteinExistence type="predicted"/>
<dbReference type="OrthoDB" id="428342at2759"/>
<organism evidence="2 3">
    <name type="scientific">Passalora fulva</name>
    <name type="common">Tomato leaf mold</name>
    <name type="synonym">Cladosporium fulvum</name>
    <dbReference type="NCBI Taxonomy" id="5499"/>
    <lineage>
        <taxon>Eukaryota</taxon>
        <taxon>Fungi</taxon>
        <taxon>Dikarya</taxon>
        <taxon>Ascomycota</taxon>
        <taxon>Pezizomycotina</taxon>
        <taxon>Dothideomycetes</taxon>
        <taxon>Dothideomycetidae</taxon>
        <taxon>Mycosphaerellales</taxon>
        <taxon>Mycosphaerellaceae</taxon>
        <taxon>Fulvia</taxon>
    </lineage>
</organism>
<dbReference type="AlphaFoldDB" id="A0A9Q8PCA2"/>
<feature type="region of interest" description="Disordered" evidence="1">
    <location>
        <begin position="1"/>
        <end position="57"/>
    </location>
</feature>